<dbReference type="SUPFAM" id="SSF50447">
    <property type="entry name" value="Translation proteins"/>
    <property type="match status" value="1"/>
</dbReference>
<evidence type="ECO:0000259" key="6">
    <source>
        <dbReference type="Pfam" id="PF01782"/>
    </source>
</evidence>
<evidence type="ECO:0000313" key="9">
    <source>
        <dbReference type="Proteomes" id="UP001431532"/>
    </source>
</evidence>
<keyword evidence="4 5" id="KW-0143">Chaperone</keyword>
<comment type="function">
    <text evidence="5">An accessory protein needed during the final step in the assembly of 30S ribosomal subunit, possibly for assembly of the head region. Essential for efficient processing of 16S rRNA. May be needed both before and after RbfA during the maturation of 16S rRNA. It has affinity for free ribosomal 30S subunits but not for 70S ribosomes.</text>
</comment>
<dbReference type="Pfam" id="PF05239">
    <property type="entry name" value="PRC"/>
    <property type="match status" value="1"/>
</dbReference>
<evidence type="ECO:0000259" key="7">
    <source>
        <dbReference type="Pfam" id="PF05239"/>
    </source>
</evidence>
<dbReference type="Gene3D" id="2.40.30.60">
    <property type="entry name" value="RimM"/>
    <property type="match status" value="1"/>
</dbReference>
<accession>A0AAW6UD63</accession>
<dbReference type="SUPFAM" id="SSF50346">
    <property type="entry name" value="PRC-barrel domain"/>
    <property type="match status" value="1"/>
</dbReference>
<dbReference type="EMBL" id="JASCXW010000013">
    <property type="protein sequence ID" value="MDI6452923.1"/>
    <property type="molecule type" value="Genomic_DNA"/>
</dbReference>
<keyword evidence="9" id="KW-1185">Reference proteome</keyword>
<proteinExistence type="inferred from homology"/>
<dbReference type="NCBIfam" id="TIGR02273">
    <property type="entry name" value="16S_RimM"/>
    <property type="match status" value="1"/>
</dbReference>
<dbReference type="InterPro" id="IPR011961">
    <property type="entry name" value="RimM"/>
</dbReference>
<protein>
    <recommendedName>
        <fullName evidence="5">Ribosome maturation factor RimM</fullName>
    </recommendedName>
</protein>
<dbReference type="GO" id="GO:0005840">
    <property type="term" value="C:ribosome"/>
    <property type="evidence" value="ECO:0007669"/>
    <property type="project" value="InterPro"/>
</dbReference>
<organism evidence="8 9">
    <name type="scientific">Peloplasma aerotolerans</name>
    <dbReference type="NCBI Taxonomy" id="3044389"/>
    <lineage>
        <taxon>Bacteria</taxon>
        <taxon>Bacillati</taxon>
        <taxon>Mycoplasmatota</taxon>
        <taxon>Mollicutes</taxon>
        <taxon>Acholeplasmatales</taxon>
        <taxon>Acholeplasmataceae</taxon>
        <taxon>Peloplasma</taxon>
    </lineage>
</organism>
<comment type="subcellular location">
    <subcellularLocation>
        <location evidence="5">Cytoplasm</location>
    </subcellularLocation>
</comment>
<keyword evidence="3 5" id="KW-0698">rRNA processing</keyword>
<dbReference type="PANTHER" id="PTHR33692:SF1">
    <property type="entry name" value="RIBOSOME MATURATION FACTOR RIMM"/>
    <property type="match status" value="1"/>
</dbReference>
<dbReference type="InterPro" id="IPR002676">
    <property type="entry name" value="RimM_N"/>
</dbReference>
<dbReference type="GO" id="GO:0005737">
    <property type="term" value="C:cytoplasm"/>
    <property type="evidence" value="ECO:0007669"/>
    <property type="project" value="UniProtKB-SubCell"/>
</dbReference>
<evidence type="ECO:0000256" key="2">
    <source>
        <dbReference type="ARBA" id="ARBA00022517"/>
    </source>
</evidence>
<dbReference type="PANTHER" id="PTHR33692">
    <property type="entry name" value="RIBOSOME MATURATION FACTOR RIMM"/>
    <property type="match status" value="1"/>
</dbReference>
<feature type="domain" description="PRC-barrel" evidence="7">
    <location>
        <begin position="91"/>
        <end position="161"/>
    </location>
</feature>
<evidence type="ECO:0000256" key="4">
    <source>
        <dbReference type="ARBA" id="ARBA00023186"/>
    </source>
</evidence>
<feature type="domain" description="RimM N-terminal" evidence="6">
    <location>
        <begin position="3"/>
        <end position="83"/>
    </location>
</feature>
<dbReference type="RefSeq" id="WP_282839347.1">
    <property type="nucleotide sequence ID" value="NZ_JASCXW010000013.1"/>
</dbReference>
<dbReference type="InterPro" id="IPR036976">
    <property type="entry name" value="RimM_N_sf"/>
</dbReference>
<dbReference type="AlphaFoldDB" id="A0AAW6UD63"/>
<name>A0AAW6UD63_9MOLU</name>
<dbReference type="Proteomes" id="UP001431532">
    <property type="component" value="Unassembled WGS sequence"/>
</dbReference>
<reference evidence="8" key="1">
    <citation type="submission" date="2023-05" db="EMBL/GenBank/DDBJ databases">
        <title>Mariniplasma microaerophilum sp. nov., a novel anaerobic mollicute isolated from terrestrial mud volcano, Taman Peninsula, Russia.</title>
        <authorList>
            <person name="Khomyakova M.A."/>
            <person name="Merkel A.Y."/>
            <person name="Slobodkin A.I."/>
        </authorList>
    </citation>
    <scope>NUCLEOTIDE SEQUENCE</scope>
    <source>
        <strain evidence="8">M4Ah</strain>
    </source>
</reference>
<comment type="similarity">
    <text evidence="5">Belongs to the RimM family.</text>
</comment>
<dbReference type="HAMAP" id="MF_00014">
    <property type="entry name" value="Ribosome_mat_RimM"/>
    <property type="match status" value="1"/>
</dbReference>
<evidence type="ECO:0000256" key="5">
    <source>
        <dbReference type="HAMAP-Rule" id="MF_00014"/>
    </source>
</evidence>
<dbReference type="GO" id="GO:0042274">
    <property type="term" value="P:ribosomal small subunit biogenesis"/>
    <property type="evidence" value="ECO:0007669"/>
    <property type="project" value="UniProtKB-UniRule"/>
</dbReference>
<sequence length="162" mass="18690">MYQIGKITNTHGIKGEVKIYNLSDFNRFSIGAEVYIVLKEEKKVFTIERVRPQGKLLIVKFKGYDNINDILMYKGLELYSDEDVTDELEDDDYHYHDLIDKDVYTDQNVYVGKVVSMIPVPQGHLLEIEKKDGTKAMVPFIKVFVSEVLEDKIIITPIEGLI</sequence>
<evidence type="ECO:0000313" key="8">
    <source>
        <dbReference type="EMBL" id="MDI6452923.1"/>
    </source>
</evidence>
<dbReference type="InterPro" id="IPR009000">
    <property type="entry name" value="Transl_B-barrel_sf"/>
</dbReference>
<comment type="caution">
    <text evidence="8">The sequence shown here is derived from an EMBL/GenBank/DDBJ whole genome shotgun (WGS) entry which is preliminary data.</text>
</comment>
<keyword evidence="1 5" id="KW-0963">Cytoplasm</keyword>
<dbReference type="GO" id="GO:0043022">
    <property type="term" value="F:ribosome binding"/>
    <property type="evidence" value="ECO:0007669"/>
    <property type="project" value="InterPro"/>
</dbReference>
<evidence type="ECO:0000256" key="1">
    <source>
        <dbReference type="ARBA" id="ARBA00022490"/>
    </source>
</evidence>
<comment type="subunit">
    <text evidence="5">Binds ribosomal protein uS19.</text>
</comment>
<dbReference type="InterPro" id="IPR027275">
    <property type="entry name" value="PRC-brl_dom"/>
</dbReference>
<evidence type="ECO:0000256" key="3">
    <source>
        <dbReference type="ARBA" id="ARBA00022552"/>
    </source>
</evidence>
<keyword evidence="2 5" id="KW-0690">Ribosome biogenesis</keyword>
<dbReference type="GO" id="GO:0006364">
    <property type="term" value="P:rRNA processing"/>
    <property type="evidence" value="ECO:0007669"/>
    <property type="project" value="UniProtKB-UniRule"/>
</dbReference>
<dbReference type="Pfam" id="PF01782">
    <property type="entry name" value="RimM"/>
    <property type="match status" value="1"/>
</dbReference>
<comment type="domain">
    <text evidence="5">The PRC barrel domain binds ribosomal protein uS19.</text>
</comment>
<dbReference type="InterPro" id="IPR011033">
    <property type="entry name" value="PRC_barrel-like_sf"/>
</dbReference>
<dbReference type="Gene3D" id="2.30.30.240">
    <property type="entry name" value="PRC-barrel domain"/>
    <property type="match status" value="1"/>
</dbReference>
<gene>
    <name evidence="5 8" type="primary">rimM</name>
    <name evidence="8" type="ORF">QJ521_05050</name>
</gene>